<feature type="binding site" evidence="2">
    <location>
        <position position="174"/>
    </location>
    <ligand>
        <name>substrate</name>
    </ligand>
</feature>
<evidence type="ECO:0000259" key="3">
    <source>
        <dbReference type="Pfam" id="PF21168"/>
    </source>
</evidence>
<dbReference type="InterPro" id="IPR035959">
    <property type="entry name" value="RutC-like_sf"/>
</dbReference>
<dbReference type="InterPro" id="IPR049368">
    <property type="entry name" value="FkbO_Hyg5-like_N"/>
</dbReference>
<sequence>MIYQHTSEPPVLRDGAPQVGVHMVDAGAEPFAEVWLTDKPARSGTLDALVWAEDGEYLFCAFRVEKQAVYRQPVRAAYEAAFELADRLGYTKIFRMWNLVGHITRDNAEGMENYRDFCIGRAEAFERWSSRIGSMPAATGIGALSDGIDCYFLACREGKATFLENPLQTPAYKYPDQYGPKSPSFARATYLTQVEEHATNIVYVSGTASIIGDETVCLEDIDGQLDLTIGNIETLISRGNLWLHGIGDGYRIADLDFIKVYVRDAEHLPVVRAKCAEVFAAHANVVYLNVDVCRPDLLVEIEGICRQEIADR</sequence>
<evidence type="ECO:0000313" key="4">
    <source>
        <dbReference type="EMBL" id="MBB5159605.1"/>
    </source>
</evidence>
<feature type="binding site" evidence="2">
    <location>
        <position position="121"/>
    </location>
    <ligand>
        <name>substrate</name>
    </ligand>
</feature>
<feature type="binding site" evidence="2">
    <location>
        <position position="114"/>
    </location>
    <ligand>
        <name>substrate</name>
    </ligand>
</feature>
<keyword evidence="4" id="KW-0378">Hydrolase</keyword>
<comment type="caution">
    <text evidence="4">The sequence shown here is derived from an EMBL/GenBank/DDBJ whole genome shotgun (WGS) entry which is preliminary data.</text>
</comment>
<proteinExistence type="predicted"/>
<dbReference type="AlphaFoldDB" id="A0A840QK51"/>
<dbReference type="GO" id="GO:0016787">
    <property type="term" value="F:hydrolase activity"/>
    <property type="evidence" value="ECO:0007669"/>
    <property type="project" value="UniProtKB-KW"/>
</dbReference>
<dbReference type="Proteomes" id="UP000584374">
    <property type="component" value="Unassembled WGS sequence"/>
</dbReference>
<dbReference type="EMBL" id="JACHIW010000002">
    <property type="protein sequence ID" value="MBB5159605.1"/>
    <property type="molecule type" value="Genomic_DNA"/>
</dbReference>
<gene>
    <name evidence="4" type="ORF">BJ970_007204</name>
</gene>
<evidence type="ECO:0000256" key="1">
    <source>
        <dbReference type="PIRSR" id="PIRSR631038-1"/>
    </source>
</evidence>
<dbReference type="SUPFAM" id="SSF55298">
    <property type="entry name" value="YjgF-like"/>
    <property type="match status" value="1"/>
</dbReference>
<dbReference type="InterPro" id="IPR031038">
    <property type="entry name" value="Chori_FkbO_Hyg5"/>
</dbReference>
<evidence type="ECO:0000313" key="5">
    <source>
        <dbReference type="Proteomes" id="UP000584374"/>
    </source>
</evidence>
<dbReference type="EC" id="3.3.2.13" evidence="4"/>
<accession>A0A840QK51</accession>
<reference evidence="4 5" key="1">
    <citation type="submission" date="2020-08" db="EMBL/GenBank/DDBJ databases">
        <title>Sequencing the genomes of 1000 actinobacteria strains.</title>
        <authorList>
            <person name="Klenk H.-P."/>
        </authorList>
    </citation>
    <scope>NUCLEOTIDE SEQUENCE [LARGE SCALE GENOMIC DNA]</scope>
    <source>
        <strain evidence="4 5">DSM 45584</strain>
    </source>
</reference>
<keyword evidence="5" id="KW-1185">Reference proteome</keyword>
<name>A0A840QK51_9PSEU</name>
<evidence type="ECO:0000256" key="2">
    <source>
        <dbReference type="PIRSR" id="PIRSR631038-2"/>
    </source>
</evidence>
<dbReference type="Gene3D" id="3.30.1330.40">
    <property type="entry name" value="RutC-like"/>
    <property type="match status" value="1"/>
</dbReference>
<dbReference type="NCBIfam" id="TIGR04444">
    <property type="entry name" value="chori_FkbO_Hyg5"/>
    <property type="match status" value="1"/>
</dbReference>
<feature type="domain" description="Chorismatase FkbO/Hyg5-like N-terminal" evidence="3">
    <location>
        <begin position="33"/>
        <end position="154"/>
    </location>
</feature>
<protein>
    <submittedName>
        <fullName evidence="4">Chorismatase</fullName>
        <ecNumber evidence="4">3.3.2.13</ecNumber>
    </submittedName>
</protein>
<feature type="active site" description="Proton acceptor" evidence="1">
    <location>
        <position position="300"/>
    </location>
</feature>
<dbReference type="Pfam" id="PF21168">
    <property type="entry name" value="FkbO_Hyg5-like_N"/>
    <property type="match status" value="1"/>
</dbReference>
<organism evidence="4 5">
    <name type="scientific">Saccharopolyspora phatthalungensis</name>
    <dbReference type="NCBI Taxonomy" id="664693"/>
    <lineage>
        <taxon>Bacteria</taxon>
        <taxon>Bacillati</taxon>
        <taxon>Actinomycetota</taxon>
        <taxon>Actinomycetes</taxon>
        <taxon>Pseudonocardiales</taxon>
        <taxon>Pseudonocardiaceae</taxon>
        <taxon>Saccharopolyspora</taxon>
    </lineage>
</organism>
<feature type="binding site" evidence="2">
    <location>
        <position position="187"/>
    </location>
    <ligand>
        <name>substrate</name>
    </ligand>
</feature>